<name>A0A2H0TZX9_9BACT</name>
<dbReference type="Proteomes" id="UP000230852">
    <property type="component" value="Unassembled WGS sequence"/>
</dbReference>
<organism evidence="1 2">
    <name type="scientific">Candidatus Magasanikbacteria bacterium CG10_big_fil_rev_8_21_14_0_10_36_16</name>
    <dbReference type="NCBI Taxonomy" id="1974645"/>
    <lineage>
        <taxon>Bacteria</taxon>
        <taxon>Candidatus Magasanikiibacteriota</taxon>
    </lineage>
</organism>
<accession>A0A2H0TZX9</accession>
<evidence type="ECO:0000313" key="2">
    <source>
        <dbReference type="Proteomes" id="UP000230852"/>
    </source>
</evidence>
<proteinExistence type="predicted"/>
<dbReference type="EMBL" id="PFBU01000061">
    <property type="protein sequence ID" value="PIR78132.1"/>
    <property type="molecule type" value="Genomic_DNA"/>
</dbReference>
<protein>
    <submittedName>
        <fullName evidence="1">Uncharacterized protein</fullName>
    </submittedName>
</protein>
<sequence>MTINKSKEENVDIKPDKYIIININKNDLTQNLEAIKSFLQQSRGEYFVYFQMGTDKMKTNFQVDYSDEFEIGLKNIVANVSLEVK</sequence>
<evidence type="ECO:0000313" key="1">
    <source>
        <dbReference type="EMBL" id="PIR78132.1"/>
    </source>
</evidence>
<reference evidence="2" key="1">
    <citation type="submission" date="2017-09" db="EMBL/GenBank/DDBJ databases">
        <title>Depth-based differentiation of microbial function through sediment-hosted aquifers and enrichment of novel symbionts in the deep terrestrial subsurface.</title>
        <authorList>
            <person name="Probst A.J."/>
            <person name="Ladd B."/>
            <person name="Jarett J.K."/>
            <person name="Geller-Mcgrath D.E."/>
            <person name="Sieber C.M.K."/>
            <person name="Emerson J.B."/>
            <person name="Anantharaman K."/>
            <person name="Thomas B.C."/>
            <person name="Malmstrom R."/>
            <person name="Stieglmeier M."/>
            <person name="Klingl A."/>
            <person name="Woyke T."/>
            <person name="Ryan C.M."/>
            <person name="Banfield J.F."/>
        </authorList>
    </citation>
    <scope>NUCLEOTIDE SEQUENCE [LARGE SCALE GENOMIC DNA]</scope>
</reference>
<comment type="caution">
    <text evidence="1">The sequence shown here is derived from an EMBL/GenBank/DDBJ whole genome shotgun (WGS) entry which is preliminary data.</text>
</comment>
<gene>
    <name evidence="1" type="ORF">COU28_03230</name>
</gene>
<dbReference type="AlphaFoldDB" id="A0A2H0TZX9"/>